<gene>
    <name evidence="2" type="ORF">H6P80_08200</name>
</gene>
<reference evidence="2 3" key="1">
    <citation type="submission" date="2020-08" db="EMBL/GenBank/DDBJ databases">
        <title>Draft genome sequence of Parasphingopyxis sp. GrpM-11.</title>
        <authorList>
            <person name="Oh J."/>
            <person name="Roh D.-H."/>
        </authorList>
    </citation>
    <scope>NUCLEOTIDE SEQUENCE [LARGE SCALE GENOMIC DNA]</scope>
    <source>
        <strain evidence="2 3">GrpM-11</strain>
    </source>
</reference>
<dbReference type="InterPro" id="IPR029044">
    <property type="entry name" value="Nucleotide-diphossugar_trans"/>
</dbReference>
<keyword evidence="3" id="KW-1185">Reference proteome</keyword>
<dbReference type="SUPFAM" id="SSF53448">
    <property type="entry name" value="Nucleotide-diphospho-sugar transferases"/>
    <property type="match status" value="1"/>
</dbReference>
<evidence type="ECO:0000313" key="3">
    <source>
        <dbReference type="Proteomes" id="UP000564378"/>
    </source>
</evidence>
<feature type="transmembrane region" description="Helical" evidence="1">
    <location>
        <begin position="326"/>
        <end position="347"/>
    </location>
</feature>
<proteinExistence type="predicted"/>
<evidence type="ECO:0000256" key="1">
    <source>
        <dbReference type="SAM" id="Phobius"/>
    </source>
</evidence>
<keyword evidence="1" id="KW-0812">Transmembrane</keyword>
<feature type="transmembrane region" description="Helical" evidence="1">
    <location>
        <begin position="244"/>
        <end position="263"/>
    </location>
</feature>
<feature type="transmembrane region" description="Helical" evidence="1">
    <location>
        <begin position="384"/>
        <end position="404"/>
    </location>
</feature>
<dbReference type="EMBL" id="JACJVJ010000001">
    <property type="protein sequence ID" value="MBC2777601.1"/>
    <property type="molecule type" value="Genomic_DNA"/>
</dbReference>
<protein>
    <recommendedName>
        <fullName evidence="4">MobA-like NTP transferase domain-containing protein</fullName>
    </recommendedName>
</protein>
<keyword evidence="1" id="KW-0472">Membrane</keyword>
<dbReference type="RefSeq" id="WP_185800799.1">
    <property type="nucleotide sequence ID" value="NZ_JACJVJ010000001.1"/>
</dbReference>
<accession>A0A842HZ25</accession>
<keyword evidence="1" id="KW-1133">Transmembrane helix</keyword>
<evidence type="ECO:0000313" key="2">
    <source>
        <dbReference type="EMBL" id="MBC2777601.1"/>
    </source>
</evidence>
<name>A0A842HZ25_9SPHN</name>
<dbReference type="AlphaFoldDB" id="A0A842HZ25"/>
<dbReference type="Proteomes" id="UP000564378">
    <property type="component" value="Unassembled WGS sequence"/>
</dbReference>
<comment type="caution">
    <text evidence="2">The sequence shown here is derived from an EMBL/GenBank/DDBJ whole genome shotgun (WGS) entry which is preliminary data.</text>
</comment>
<evidence type="ECO:0008006" key="4">
    <source>
        <dbReference type="Google" id="ProtNLM"/>
    </source>
</evidence>
<sequence length="412" mass="44824">MAFAALIAAYQETEDREGGLRALLPMAGRSLLEHQVRRAMAAGASHAVVLVERIPAALNAALDRLRRDGIAVTLARDPMDAADHFHPEEHVLLVADGLVAAPDCFDAMAARASPALLVVSDVPANEHFERVDAEKRWAGLALTNVETIAATAQMLGDWDLQSTLMRRIVQGGADFLPIDGEAGVVAEASEAVVLAERSEKSRDAGKAMLSRNRLHTMSWPEHFLYGRGLSLLAPLLLDFRIEAFWLRVAAILLSLLGAAALWWGWQWTGLVLLLLAGPIDATAGRIDLAQLRSHDGGWEVRYAKGLAQALAILALGHFAARSSGENGYFVMAAAAVALLVFTSREMALFRRIGPEKQRLLPWMIDGNAAIWLALPFAAAGQWNWWPLGIAVYASISLFLLQNSIREAVRQRD</sequence>
<organism evidence="2 3">
    <name type="scientific">Parasphingopyxis marina</name>
    <dbReference type="NCBI Taxonomy" id="2761622"/>
    <lineage>
        <taxon>Bacteria</taxon>
        <taxon>Pseudomonadati</taxon>
        <taxon>Pseudomonadota</taxon>
        <taxon>Alphaproteobacteria</taxon>
        <taxon>Sphingomonadales</taxon>
        <taxon>Sphingomonadaceae</taxon>
        <taxon>Parasphingopyxis</taxon>
    </lineage>
</organism>
<dbReference type="Gene3D" id="3.90.550.10">
    <property type="entry name" value="Spore Coat Polysaccharide Biosynthesis Protein SpsA, Chain A"/>
    <property type="match status" value="1"/>
</dbReference>